<dbReference type="InterPro" id="IPR001345">
    <property type="entry name" value="PG/BPGM_mutase_AS"/>
</dbReference>
<dbReference type="OrthoDB" id="10261749at2759"/>
<dbReference type="RefSeq" id="XP_460654.2">
    <property type="nucleotide sequence ID" value="XM_460654.2"/>
</dbReference>
<dbReference type="CDD" id="cd07067">
    <property type="entry name" value="HP_PGM_like"/>
    <property type="match status" value="1"/>
</dbReference>
<feature type="region of interest" description="Disordered" evidence="3">
    <location>
        <begin position="293"/>
        <end position="342"/>
    </location>
</feature>
<dbReference type="HOGENOM" id="CLU_033323_3_1_1"/>
<accession>Q6BMB7</accession>
<dbReference type="InParanoid" id="Q6BMB7"/>
<feature type="binding site" evidence="2">
    <location>
        <position position="81"/>
    </location>
    <ligand>
        <name>substrate</name>
    </ligand>
</feature>
<feature type="binding site" evidence="2">
    <location>
        <begin position="11"/>
        <end position="18"/>
    </location>
    <ligand>
        <name>substrate</name>
    </ligand>
</feature>
<dbReference type="eggNOG" id="ENOG502QTHF">
    <property type="taxonomic scope" value="Eukaryota"/>
</dbReference>
<dbReference type="EMBL" id="CR382138">
    <property type="protein sequence ID" value="CAG88986.2"/>
    <property type="molecule type" value="Genomic_DNA"/>
</dbReference>
<evidence type="ECO:0000256" key="1">
    <source>
        <dbReference type="PIRSR" id="PIRSR613078-1"/>
    </source>
</evidence>
<dbReference type="PANTHER" id="PTHR46192">
    <property type="entry name" value="BROAD-RANGE ACID PHOSPHATASE DET1"/>
    <property type="match status" value="1"/>
</dbReference>
<dbReference type="SUPFAM" id="SSF53254">
    <property type="entry name" value="Phosphoglycerate mutase-like"/>
    <property type="match status" value="1"/>
</dbReference>
<sequence>MGKPKYILLVRHGESEGNCDKSVNRYTPNHKVALTDEGHSQAKSAGLVLKEFLQHVSSEDEDRNKTRNPKSILFYTSPYLRARQTCNNIIDGIKYVPGVMYKVHEEPRMREQDFGNFQSTSEQMEKIWQERAHYGHFFYRIPHGESAADVYDRIASFNETLFRQFQQDNFPNILILVTHGIWARVFLMKWFRWSYEEFESLRNIPHCQYLIMKKQSEGGKFRLKTPLKTWDDLPDSDIDEEVVKREFGDEVCFNTKNKLANPEDFDITSIIQAQRDAIKSNRYKDRQIKDAFQKSMNTDQHEKDTYPSSPSTLASRFTLDDQSVANSVSNSKHNSLENLQED</sequence>
<dbReference type="GeneID" id="2904122"/>
<dbReference type="Gene3D" id="3.40.50.1240">
    <property type="entry name" value="Phosphoglycerate mutase-like"/>
    <property type="match status" value="1"/>
</dbReference>
<dbReference type="OMA" id="MRLFCMR"/>
<evidence type="ECO:0000256" key="2">
    <source>
        <dbReference type="PIRSR" id="PIRSR613078-2"/>
    </source>
</evidence>
<proteinExistence type="predicted"/>
<protein>
    <submittedName>
        <fullName evidence="4">DEHA2F06776p</fullName>
    </submittedName>
</protein>
<name>Q6BMB7_DEBHA</name>
<reference evidence="4 5" key="1">
    <citation type="journal article" date="2004" name="Nature">
        <title>Genome evolution in yeasts.</title>
        <authorList>
            <consortium name="Genolevures"/>
            <person name="Dujon B."/>
            <person name="Sherman D."/>
            <person name="Fischer G."/>
            <person name="Durrens P."/>
            <person name="Casaregola S."/>
            <person name="Lafontaine I."/>
            <person name="de Montigny J."/>
            <person name="Marck C."/>
            <person name="Neuveglise C."/>
            <person name="Talla E."/>
            <person name="Goffard N."/>
            <person name="Frangeul L."/>
            <person name="Aigle M."/>
            <person name="Anthouard V."/>
            <person name="Babour A."/>
            <person name="Barbe V."/>
            <person name="Barnay S."/>
            <person name="Blanchin S."/>
            <person name="Beckerich J.M."/>
            <person name="Beyne E."/>
            <person name="Bleykasten C."/>
            <person name="Boisrame A."/>
            <person name="Boyer J."/>
            <person name="Cattolico L."/>
            <person name="Confanioleri F."/>
            <person name="de Daruvar A."/>
            <person name="Despons L."/>
            <person name="Fabre E."/>
            <person name="Fairhead C."/>
            <person name="Ferry-Dumazet H."/>
            <person name="Groppi A."/>
            <person name="Hantraye F."/>
            <person name="Hennequin C."/>
            <person name="Jauniaux N."/>
            <person name="Joyet P."/>
            <person name="Kachouri R."/>
            <person name="Kerrest A."/>
            <person name="Koszul R."/>
            <person name="Lemaire M."/>
            <person name="Lesur I."/>
            <person name="Ma L."/>
            <person name="Muller H."/>
            <person name="Nicaud J.M."/>
            <person name="Nikolski M."/>
            <person name="Oztas S."/>
            <person name="Ozier-Kalogeropoulos O."/>
            <person name="Pellenz S."/>
            <person name="Potier S."/>
            <person name="Richard G.F."/>
            <person name="Straub M.L."/>
            <person name="Suleau A."/>
            <person name="Swennene D."/>
            <person name="Tekaia F."/>
            <person name="Wesolowski-Louvel M."/>
            <person name="Westhof E."/>
            <person name="Wirth B."/>
            <person name="Zeniou-Meyer M."/>
            <person name="Zivanovic I."/>
            <person name="Bolotin-Fukuhara M."/>
            <person name="Thierry A."/>
            <person name="Bouchier C."/>
            <person name="Caudron B."/>
            <person name="Scarpelli C."/>
            <person name="Gaillardin C."/>
            <person name="Weissenbach J."/>
            <person name="Wincker P."/>
            <person name="Souciet J.L."/>
        </authorList>
    </citation>
    <scope>NUCLEOTIDE SEQUENCE [LARGE SCALE GENOMIC DNA]</scope>
    <source>
        <strain evidence="5">ATCC 36239 / CBS 767 / BCRC 21394 / JCM 1990 / NBRC 0083 / IGC 2968</strain>
    </source>
</reference>
<dbReference type="STRING" id="284592.Q6BMB7"/>
<dbReference type="InterPro" id="IPR052765">
    <property type="entry name" value="PGM-Related"/>
</dbReference>
<dbReference type="KEGG" id="dha:DEHA2F06776g"/>
<dbReference type="VEuPathDB" id="FungiDB:DEHA2F06776g"/>
<evidence type="ECO:0000313" key="4">
    <source>
        <dbReference type="EMBL" id="CAG88986.2"/>
    </source>
</evidence>
<feature type="active site" description="Proton donor/acceptor" evidence="1">
    <location>
        <position position="111"/>
    </location>
</feature>
<dbReference type="GO" id="GO:0003824">
    <property type="term" value="F:catalytic activity"/>
    <property type="evidence" value="ECO:0007669"/>
    <property type="project" value="InterPro"/>
</dbReference>
<evidence type="ECO:0000313" key="5">
    <source>
        <dbReference type="Proteomes" id="UP000000599"/>
    </source>
</evidence>
<dbReference type="FunCoup" id="Q6BMB7">
    <property type="interactions" value="104"/>
</dbReference>
<dbReference type="PROSITE" id="PS00175">
    <property type="entry name" value="PG_MUTASE"/>
    <property type="match status" value="1"/>
</dbReference>
<keyword evidence="5" id="KW-1185">Reference proteome</keyword>
<organism evidence="4 5">
    <name type="scientific">Debaryomyces hansenii (strain ATCC 36239 / CBS 767 / BCRC 21394 / JCM 1990 / NBRC 0083 / IGC 2968)</name>
    <name type="common">Yeast</name>
    <name type="synonym">Torulaspora hansenii</name>
    <dbReference type="NCBI Taxonomy" id="284592"/>
    <lineage>
        <taxon>Eukaryota</taxon>
        <taxon>Fungi</taxon>
        <taxon>Dikarya</taxon>
        <taxon>Ascomycota</taxon>
        <taxon>Saccharomycotina</taxon>
        <taxon>Pichiomycetes</taxon>
        <taxon>Debaryomycetaceae</taxon>
        <taxon>Debaryomyces</taxon>
    </lineage>
</organism>
<gene>
    <name evidence="4" type="ordered locus">DEHA2F06776g</name>
</gene>
<feature type="compositionally biased region" description="Polar residues" evidence="3">
    <location>
        <begin position="306"/>
        <end position="342"/>
    </location>
</feature>
<dbReference type="InterPro" id="IPR013078">
    <property type="entry name" value="His_Pase_superF_clade-1"/>
</dbReference>
<evidence type="ECO:0000256" key="3">
    <source>
        <dbReference type="SAM" id="MobiDB-lite"/>
    </source>
</evidence>
<dbReference type="SMART" id="SM00855">
    <property type="entry name" value="PGAM"/>
    <property type="match status" value="1"/>
</dbReference>
<dbReference type="Pfam" id="PF00300">
    <property type="entry name" value="His_Phos_1"/>
    <property type="match status" value="1"/>
</dbReference>
<dbReference type="InterPro" id="IPR029033">
    <property type="entry name" value="His_PPase_superfam"/>
</dbReference>
<dbReference type="AlphaFoldDB" id="Q6BMB7"/>
<feature type="active site" description="Tele-phosphohistidine intermediate" evidence="1">
    <location>
        <position position="12"/>
    </location>
</feature>
<dbReference type="Proteomes" id="UP000000599">
    <property type="component" value="Chromosome F"/>
</dbReference>